<dbReference type="STRING" id="1855912.LuPra_00907"/>
<protein>
    <submittedName>
        <fullName evidence="6">Invasion protein regulator</fullName>
    </submittedName>
</protein>
<dbReference type="PANTHER" id="PTHR44227:SF3">
    <property type="entry name" value="PROTEIN O-MANNOSYL-TRANSFERASE TMTC4"/>
    <property type="match status" value="1"/>
</dbReference>
<feature type="region of interest" description="Disordered" evidence="4">
    <location>
        <begin position="75"/>
        <end position="114"/>
    </location>
</feature>
<proteinExistence type="predicted"/>
<dbReference type="Gene3D" id="1.25.40.10">
    <property type="entry name" value="Tetratricopeptide repeat domain"/>
    <property type="match status" value="2"/>
</dbReference>
<dbReference type="RefSeq" id="WP_110169642.1">
    <property type="nucleotide sequence ID" value="NZ_CP015136.1"/>
</dbReference>
<dbReference type="KEGG" id="abac:LuPra_00907"/>
<dbReference type="SMART" id="SM00028">
    <property type="entry name" value="TPR"/>
    <property type="match status" value="4"/>
</dbReference>
<keyword evidence="2 3" id="KW-0802">TPR repeat</keyword>
<name>A0A143PGN8_LUTPR</name>
<dbReference type="NCBIfam" id="NF047558">
    <property type="entry name" value="TPR_END_plus"/>
    <property type="match status" value="1"/>
</dbReference>
<dbReference type="EMBL" id="CP015136">
    <property type="protein sequence ID" value="AMY07727.1"/>
    <property type="molecule type" value="Genomic_DNA"/>
</dbReference>
<keyword evidence="5" id="KW-1133">Transmembrane helix</keyword>
<gene>
    <name evidence="6" type="ORF">LuPra_00907</name>
</gene>
<dbReference type="PATRIC" id="fig|1813736.3.peg.951"/>
<keyword evidence="5" id="KW-0812">Transmembrane</keyword>
<evidence type="ECO:0000256" key="1">
    <source>
        <dbReference type="ARBA" id="ARBA00022737"/>
    </source>
</evidence>
<dbReference type="Proteomes" id="UP000076079">
    <property type="component" value="Chromosome"/>
</dbReference>
<evidence type="ECO:0000256" key="4">
    <source>
        <dbReference type="SAM" id="MobiDB-lite"/>
    </source>
</evidence>
<keyword evidence="7" id="KW-1185">Reference proteome</keyword>
<feature type="compositionally biased region" description="Low complexity" evidence="4">
    <location>
        <begin position="1"/>
        <end position="16"/>
    </location>
</feature>
<dbReference type="PANTHER" id="PTHR44227">
    <property type="match status" value="1"/>
</dbReference>
<evidence type="ECO:0000256" key="5">
    <source>
        <dbReference type="SAM" id="Phobius"/>
    </source>
</evidence>
<evidence type="ECO:0000256" key="2">
    <source>
        <dbReference type="ARBA" id="ARBA00022803"/>
    </source>
</evidence>
<evidence type="ECO:0000313" key="7">
    <source>
        <dbReference type="Proteomes" id="UP000076079"/>
    </source>
</evidence>
<organism evidence="6 7">
    <name type="scientific">Luteitalea pratensis</name>
    <dbReference type="NCBI Taxonomy" id="1855912"/>
    <lineage>
        <taxon>Bacteria</taxon>
        <taxon>Pseudomonadati</taxon>
        <taxon>Acidobacteriota</taxon>
        <taxon>Vicinamibacteria</taxon>
        <taxon>Vicinamibacterales</taxon>
        <taxon>Vicinamibacteraceae</taxon>
        <taxon>Luteitalea</taxon>
    </lineage>
</organism>
<keyword evidence="1" id="KW-0677">Repeat</keyword>
<dbReference type="InterPro" id="IPR019734">
    <property type="entry name" value="TPR_rpt"/>
</dbReference>
<evidence type="ECO:0000256" key="3">
    <source>
        <dbReference type="PROSITE-ProRule" id="PRU00339"/>
    </source>
</evidence>
<feature type="region of interest" description="Disordered" evidence="4">
    <location>
        <begin position="1"/>
        <end position="23"/>
    </location>
</feature>
<dbReference type="OrthoDB" id="109604at2"/>
<feature type="transmembrane region" description="Helical" evidence="5">
    <location>
        <begin position="119"/>
        <end position="142"/>
    </location>
</feature>
<accession>A0A143PGN8</accession>
<feature type="repeat" description="TPR" evidence="3">
    <location>
        <begin position="481"/>
        <end position="514"/>
    </location>
</feature>
<sequence length="607" mass="67334">MTRGPSPAASSGPSRGTSDRLDSWKDVAAYLNRDVTTVQRWEHREGLPIRRHVHDKQGSVYAFRSELDAWQRTRTRHVGEETWRSSASVAEPPRADAENGSALQLPTSQPPPTARPRPWLGWVSAVASVIVCAVAAIVFGFAQGRVTPSASPDVTSLVVLPLDNLSGDPAQAYLVAGVTEELTATLAQIRALRVVSRTSAMAFEGRRVSLPAIGRELQVDAALEGSVRYQDGRVKVSIQLVHAPTDTHLWARDFERDAADLPQLQHDIARAVADEIRVQIRPDERARLASAPTVDPRAHQEYLLGRYLLWKFIEEDRLRAIEHFHRAISIAPDYAAPYAGLAHAWWMRGVLGPLSFKEVAAPARDAAREALARDDRLAEAYAAQAYVQGIFDWDWTGAEATIEHAVQLEPNSMDAHYVYAILLMAMGRLSEAVAQIEHAAHLDPLSAHVQSTFGRILYRARRFDEARERLNRAIELEPRNGVSYARLADVYALIGRYDEALRLYEQAGELAADLTPGYRARIARTYARMGRGSDARRLLPGLQGAAGGAAVVHAALGEHDAAFTLLFRAVDEREDWFPFIKADPDFDALHADPRWNDLLQHMRLGNK</sequence>
<dbReference type="Pfam" id="PF13424">
    <property type="entry name" value="TPR_12"/>
    <property type="match status" value="1"/>
</dbReference>
<reference evidence="6 7" key="1">
    <citation type="journal article" date="2016" name="Genome Announc.">
        <title>First Complete Genome Sequence of a Subdivision 6 Acidobacterium Strain.</title>
        <authorList>
            <person name="Huang S."/>
            <person name="Vieira S."/>
            <person name="Bunk B."/>
            <person name="Riedel T."/>
            <person name="Sproer C."/>
            <person name="Overmann J."/>
        </authorList>
    </citation>
    <scope>NUCLEOTIDE SEQUENCE [LARGE SCALE GENOMIC DNA]</scope>
    <source>
        <strain evidence="7">DSM 100886 HEG_-6_39</strain>
    </source>
</reference>
<feature type="repeat" description="TPR" evidence="3">
    <location>
        <begin position="447"/>
        <end position="480"/>
    </location>
</feature>
<dbReference type="InterPro" id="IPR011990">
    <property type="entry name" value="TPR-like_helical_dom_sf"/>
</dbReference>
<dbReference type="PROSITE" id="PS50005">
    <property type="entry name" value="TPR"/>
    <property type="match status" value="2"/>
</dbReference>
<keyword evidence="5" id="KW-0472">Membrane</keyword>
<dbReference type="InterPro" id="IPR052346">
    <property type="entry name" value="O-mannosyl-transferase_TMTC"/>
</dbReference>
<evidence type="ECO:0000313" key="6">
    <source>
        <dbReference type="EMBL" id="AMY07727.1"/>
    </source>
</evidence>
<dbReference type="Gene3D" id="3.40.50.10070">
    <property type="entry name" value="TolB, N-terminal domain"/>
    <property type="match status" value="1"/>
</dbReference>
<reference evidence="7" key="2">
    <citation type="submission" date="2016-04" db="EMBL/GenBank/DDBJ databases">
        <title>First Complete Genome Sequence of a Subdivision 6 Acidobacterium.</title>
        <authorList>
            <person name="Huang S."/>
            <person name="Vieira S."/>
            <person name="Bunk B."/>
            <person name="Riedel T."/>
            <person name="Sproeer C."/>
            <person name="Overmann J."/>
        </authorList>
    </citation>
    <scope>NUCLEOTIDE SEQUENCE [LARGE SCALE GENOMIC DNA]</scope>
    <source>
        <strain evidence="7">DSM 100886 HEG_-6_39</strain>
    </source>
</reference>
<dbReference type="AlphaFoldDB" id="A0A143PGN8"/>
<dbReference type="SUPFAM" id="SSF48452">
    <property type="entry name" value="TPR-like"/>
    <property type="match status" value="1"/>
</dbReference>